<keyword evidence="4 9" id="KW-0488">Methylation</keyword>
<proteinExistence type="inferred from homology"/>
<comment type="function">
    <text evidence="9">Component of the type II secretion system required for the energy-dependent secretion of extracellular factors such as proteases and toxins from the periplasm.</text>
</comment>
<evidence type="ECO:0000259" key="10">
    <source>
        <dbReference type="Pfam" id="PF02501"/>
    </source>
</evidence>
<dbReference type="AlphaFoldDB" id="A0AA42B8G2"/>
<evidence type="ECO:0000256" key="2">
    <source>
        <dbReference type="ARBA" id="ARBA00008358"/>
    </source>
</evidence>
<comment type="subunit">
    <text evidence="9">Type II secretion is composed of four main components: the outer membrane complex, the inner membrane complex, the cytoplasmic secretion ATPase and the periplasm-spanning pseudopilus.</text>
</comment>
<dbReference type="GO" id="GO:0015627">
    <property type="term" value="C:type II protein secretion system complex"/>
    <property type="evidence" value="ECO:0007669"/>
    <property type="project" value="UniProtKB-UniRule"/>
</dbReference>
<dbReference type="PANTHER" id="PTHR38779:SF2">
    <property type="entry name" value="TYPE II SECRETION SYSTEM PROTEIN I-RELATED"/>
    <property type="match status" value="1"/>
</dbReference>
<evidence type="ECO:0000256" key="1">
    <source>
        <dbReference type="ARBA" id="ARBA00004377"/>
    </source>
</evidence>
<dbReference type="RefSeq" id="WP_251262375.1">
    <property type="nucleotide sequence ID" value="NZ_JAMQGP010000008.1"/>
</dbReference>
<dbReference type="Gene3D" id="3.30.1300.30">
    <property type="entry name" value="GSPII I/J protein-like"/>
    <property type="match status" value="1"/>
</dbReference>
<keyword evidence="7" id="KW-1133">Transmembrane helix</keyword>
<comment type="similarity">
    <text evidence="2 9">Belongs to the GSP I family.</text>
</comment>
<dbReference type="Pfam" id="PF02501">
    <property type="entry name" value="T2SSI"/>
    <property type="match status" value="1"/>
</dbReference>
<accession>A0AA42B8G2</accession>
<evidence type="ECO:0000256" key="4">
    <source>
        <dbReference type="ARBA" id="ARBA00022481"/>
    </source>
</evidence>
<dbReference type="SUPFAM" id="SSF54523">
    <property type="entry name" value="Pili subunits"/>
    <property type="match status" value="1"/>
</dbReference>
<dbReference type="EMBL" id="JAMQGP010000008">
    <property type="protein sequence ID" value="MCM2680889.1"/>
    <property type="molecule type" value="Genomic_DNA"/>
</dbReference>
<sequence>MNKSRGMTLLEVLVALAVFAYAAISIVTATSQNLRSQSRLMDKTLASWVAQNQLVEFQLTYKPGQKSAKGKLKGTSDIAEQTFYYTVKVEDTGNQWLSSVMVNVSSDAAGKYVVASVTGFVEKP</sequence>
<evidence type="ECO:0000256" key="6">
    <source>
        <dbReference type="ARBA" id="ARBA00022692"/>
    </source>
</evidence>
<dbReference type="GO" id="GO:0005886">
    <property type="term" value="C:plasma membrane"/>
    <property type="evidence" value="ECO:0007669"/>
    <property type="project" value="UniProtKB-SubCell"/>
</dbReference>
<dbReference type="Proteomes" id="UP001165393">
    <property type="component" value="Unassembled WGS sequence"/>
</dbReference>
<keyword evidence="12" id="KW-1185">Reference proteome</keyword>
<gene>
    <name evidence="11" type="primary">gspI</name>
    <name evidence="11" type="ORF">NAF29_14635</name>
</gene>
<organism evidence="11 12">
    <name type="scientific">Echinimonas agarilytica</name>
    <dbReference type="NCBI Taxonomy" id="1215918"/>
    <lineage>
        <taxon>Bacteria</taxon>
        <taxon>Pseudomonadati</taxon>
        <taxon>Pseudomonadota</taxon>
        <taxon>Gammaproteobacteria</taxon>
        <taxon>Alteromonadales</taxon>
        <taxon>Echinimonadaceae</taxon>
        <taxon>Echinimonas</taxon>
    </lineage>
</organism>
<dbReference type="NCBIfam" id="TIGR01707">
    <property type="entry name" value="gspI"/>
    <property type="match status" value="1"/>
</dbReference>
<evidence type="ECO:0000256" key="8">
    <source>
        <dbReference type="ARBA" id="ARBA00023136"/>
    </source>
</evidence>
<dbReference type="InterPro" id="IPR045584">
    <property type="entry name" value="Pilin-like"/>
</dbReference>
<evidence type="ECO:0000256" key="5">
    <source>
        <dbReference type="ARBA" id="ARBA00022519"/>
    </source>
</evidence>
<evidence type="ECO:0000313" key="12">
    <source>
        <dbReference type="Proteomes" id="UP001165393"/>
    </source>
</evidence>
<evidence type="ECO:0000256" key="3">
    <source>
        <dbReference type="ARBA" id="ARBA00022475"/>
    </source>
</evidence>
<dbReference type="GO" id="GO:0015628">
    <property type="term" value="P:protein secretion by the type II secretion system"/>
    <property type="evidence" value="ECO:0007669"/>
    <property type="project" value="UniProtKB-UniRule"/>
</dbReference>
<dbReference type="NCBIfam" id="TIGR02532">
    <property type="entry name" value="IV_pilin_GFxxxE"/>
    <property type="match status" value="1"/>
</dbReference>
<dbReference type="PANTHER" id="PTHR38779">
    <property type="entry name" value="TYPE II SECRETION SYSTEM PROTEIN I-RELATED"/>
    <property type="match status" value="1"/>
</dbReference>
<protein>
    <recommendedName>
        <fullName evidence="9">Type II secretion system protein I</fullName>
        <shortName evidence="9">T2SS minor pseudopilin I</shortName>
    </recommendedName>
</protein>
<keyword evidence="3" id="KW-1003">Cell membrane</keyword>
<keyword evidence="8" id="KW-0472">Membrane</keyword>
<reference evidence="11 12" key="1">
    <citation type="journal article" date="2013" name="Antonie Van Leeuwenhoek">
        <title>Echinimonas agarilytica gen. nov., sp. nov., a new gammaproteobacterium isolated from the sea urchin Strongylocentrotus intermedius.</title>
        <authorList>
            <person name="Nedashkovskaya O.I."/>
            <person name="Stenkova A.M."/>
            <person name="Zhukova N.V."/>
            <person name="Van Trappen S."/>
            <person name="Lee J.S."/>
            <person name="Kim S.B."/>
        </authorList>
    </citation>
    <scope>NUCLEOTIDE SEQUENCE [LARGE SCALE GENOMIC DNA]</scope>
    <source>
        <strain evidence="11 12">KMM 6351</strain>
    </source>
</reference>
<comment type="subcellular location">
    <subcellularLocation>
        <location evidence="1 9">Cell inner membrane</location>
        <topology evidence="1 9">Single-pass membrane protein</topology>
    </subcellularLocation>
</comment>
<evidence type="ECO:0000313" key="11">
    <source>
        <dbReference type="EMBL" id="MCM2680889.1"/>
    </source>
</evidence>
<comment type="caution">
    <text evidence="11">The sequence shown here is derived from an EMBL/GenBank/DDBJ whole genome shotgun (WGS) entry which is preliminary data.</text>
</comment>
<feature type="domain" description="Type II secretion system protein GspI C-terminal" evidence="10">
    <location>
        <begin position="40"/>
        <end position="121"/>
    </location>
</feature>
<dbReference type="Pfam" id="PF07963">
    <property type="entry name" value="N_methyl"/>
    <property type="match status" value="1"/>
</dbReference>
<evidence type="ECO:0000256" key="7">
    <source>
        <dbReference type="ARBA" id="ARBA00022989"/>
    </source>
</evidence>
<keyword evidence="6" id="KW-0812">Transmembrane</keyword>
<dbReference type="InterPro" id="IPR010052">
    <property type="entry name" value="T2SS_protein-GspI"/>
</dbReference>
<evidence type="ECO:0000256" key="9">
    <source>
        <dbReference type="RuleBase" id="RU368030"/>
    </source>
</evidence>
<name>A0AA42B8G2_9GAMM</name>
<keyword evidence="5 9" id="KW-0997">Cell inner membrane</keyword>
<comment type="PTM">
    <text evidence="9">Cleaved by prepilin peptidase.</text>
</comment>
<dbReference type="InterPro" id="IPR012902">
    <property type="entry name" value="N_methyl_site"/>
</dbReference>
<dbReference type="InterPro" id="IPR003413">
    <property type="entry name" value="T2SS_GspI_C"/>
</dbReference>